<gene>
    <name evidence="3" type="ORF">C4B60_03760</name>
</gene>
<keyword evidence="4" id="KW-1185">Reference proteome</keyword>
<dbReference type="AlphaFoldDB" id="A0A2S5GE62"/>
<dbReference type="SUPFAM" id="SSF140652">
    <property type="entry name" value="YozE-like"/>
    <property type="match status" value="1"/>
</dbReference>
<comment type="similarity">
    <text evidence="1">Belongs to the UPF0346 family.</text>
</comment>
<proteinExistence type="inferred from homology"/>
<comment type="caution">
    <text evidence="3">The sequence shown here is derived from an EMBL/GenBank/DDBJ whole genome shotgun (WGS) entry which is preliminary data.</text>
</comment>
<evidence type="ECO:0000313" key="3">
    <source>
        <dbReference type="EMBL" id="PPA71194.1"/>
    </source>
</evidence>
<sequence length="77" mass="9407">MDRSFYHFVMKYREPEATTQEGILANAMYDDLDFPKMSDDYHEISSYVELTEFYSDKISIFDELWEEYRIDIKQELN</sequence>
<dbReference type="InterPro" id="IPR036806">
    <property type="entry name" value="YozE_SAM-like_sf"/>
</dbReference>
<reference evidence="3 4" key="1">
    <citation type="submission" date="2018-02" db="EMBL/GenBank/DDBJ databases">
        <title>Jeotgalibacillus proteolyticum sp. nov. a protease producing bacterium isolated from ocean sediments of Laizhou Bay.</title>
        <authorList>
            <person name="Li Y."/>
        </authorList>
    </citation>
    <scope>NUCLEOTIDE SEQUENCE [LARGE SCALE GENOMIC DNA]</scope>
    <source>
        <strain evidence="3 4">22-7</strain>
    </source>
</reference>
<dbReference type="EMBL" id="PREZ01000002">
    <property type="protein sequence ID" value="PPA71194.1"/>
    <property type="molecule type" value="Genomic_DNA"/>
</dbReference>
<dbReference type="NCBIfam" id="NF010193">
    <property type="entry name" value="PRK13672.1"/>
    <property type="match status" value="1"/>
</dbReference>
<dbReference type="InterPro" id="IPR010673">
    <property type="entry name" value="UPF0346"/>
</dbReference>
<accession>A0A2S5GE62</accession>
<dbReference type="Gene3D" id="1.10.150.260">
    <property type="entry name" value="YozE SAM-like"/>
    <property type="match status" value="1"/>
</dbReference>
<protein>
    <recommendedName>
        <fullName evidence="1">UPF0346 protein C4B60_03760</fullName>
    </recommendedName>
</protein>
<dbReference type="Proteomes" id="UP000239047">
    <property type="component" value="Unassembled WGS sequence"/>
</dbReference>
<evidence type="ECO:0000256" key="1">
    <source>
        <dbReference type="HAMAP-Rule" id="MF_01538"/>
    </source>
</evidence>
<dbReference type="PIRSF" id="PIRSF037262">
    <property type="entry name" value="UCP037262"/>
    <property type="match status" value="1"/>
</dbReference>
<feature type="domain" description="YozE SAM-like" evidence="2">
    <location>
        <begin position="4"/>
        <end position="68"/>
    </location>
</feature>
<dbReference type="HAMAP" id="MF_01538">
    <property type="entry name" value="UPF0346"/>
    <property type="match status" value="1"/>
</dbReference>
<dbReference type="RefSeq" id="WP_104056685.1">
    <property type="nucleotide sequence ID" value="NZ_PREZ01000002.1"/>
</dbReference>
<dbReference type="OrthoDB" id="2242851at2"/>
<dbReference type="Pfam" id="PF06855">
    <property type="entry name" value="YozE_SAM_like"/>
    <property type="match status" value="1"/>
</dbReference>
<name>A0A2S5GE62_9BACL</name>
<evidence type="ECO:0000313" key="4">
    <source>
        <dbReference type="Proteomes" id="UP000239047"/>
    </source>
</evidence>
<evidence type="ECO:0000259" key="2">
    <source>
        <dbReference type="Pfam" id="PF06855"/>
    </source>
</evidence>
<dbReference type="InterPro" id="IPR023089">
    <property type="entry name" value="YozE_SAM-like"/>
</dbReference>
<organism evidence="3 4">
    <name type="scientific">Jeotgalibacillus proteolyticus</name>
    <dbReference type="NCBI Taxonomy" id="2082395"/>
    <lineage>
        <taxon>Bacteria</taxon>
        <taxon>Bacillati</taxon>
        <taxon>Bacillota</taxon>
        <taxon>Bacilli</taxon>
        <taxon>Bacillales</taxon>
        <taxon>Caryophanaceae</taxon>
        <taxon>Jeotgalibacillus</taxon>
    </lineage>
</organism>